<evidence type="ECO:0000256" key="4">
    <source>
        <dbReference type="PROSITE-ProRule" id="PRU00449"/>
    </source>
</evidence>
<keyword evidence="2 4" id="KW-0863">Zinc-finger</keyword>
<name>A0A8T0DT52_9TREM</name>
<organism evidence="7 8">
    <name type="scientific">Paragonimus westermani</name>
    <dbReference type="NCBI Taxonomy" id="34504"/>
    <lineage>
        <taxon>Eukaryota</taxon>
        <taxon>Metazoa</taxon>
        <taxon>Spiralia</taxon>
        <taxon>Lophotrochozoa</taxon>
        <taxon>Platyhelminthes</taxon>
        <taxon>Trematoda</taxon>
        <taxon>Digenea</taxon>
        <taxon>Plagiorchiida</taxon>
        <taxon>Troglotremata</taxon>
        <taxon>Troglotrematidae</taxon>
        <taxon>Paragonimus</taxon>
    </lineage>
</organism>
<dbReference type="PROSITE" id="PS51039">
    <property type="entry name" value="ZF_AN1"/>
    <property type="match status" value="1"/>
</dbReference>
<dbReference type="EMBL" id="JTDF01001089">
    <property type="protein sequence ID" value="KAF8570506.1"/>
    <property type="molecule type" value="Genomic_DNA"/>
</dbReference>
<feature type="region of interest" description="Disordered" evidence="5">
    <location>
        <begin position="137"/>
        <end position="157"/>
    </location>
</feature>
<dbReference type="SMART" id="SM00154">
    <property type="entry name" value="ZnF_AN1"/>
    <property type="match status" value="2"/>
</dbReference>
<dbReference type="InterPro" id="IPR000058">
    <property type="entry name" value="Znf_AN1"/>
</dbReference>
<keyword evidence="8" id="KW-1185">Reference proteome</keyword>
<evidence type="ECO:0000256" key="1">
    <source>
        <dbReference type="ARBA" id="ARBA00022723"/>
    </source>
</evidence>
<evidence type="ECO:0000256" key="2">
    <source>
        <dbReference type="ARBA" id="ARBA00022771"/>
    </source>
</evidence>
<dbReference type="GO" id="GO:0008270">
    <property type="term" value="F:zinc ion binding"/>
    <property type="evidence" value="ECO:0007669"/>
    <property type="project" value="UniProtKB-KW"/>
</dbReference>
<evidence type="ECO:0000256" key="3">
    <source>
        <dbReference type="ARBA" id="ARBA00022833"/>
    </source>
</evidence>
<dbReference type="OrthoDB" id="431929at2759"/>
<proteinExistence type="predicted"/>
<keyword evidence="3" id="KW-0862">Zinc</keyword>
<reference evidence="7 8" key="1">
    <citation type="submission" date="2019-07" db="EMBL/GenBank/DDBJ databases">
        <title>Annotation for the trematode Paragonimus westermani.</title>
        <authorList>
            <person name="Choi Y.-J."/>
        </authorList>
    </citation>
    <scope>NUCLEOTIDE SEQUENCE [LARGE SCALE GENOMIC DNA]</scope>
    <source>
        <strain evidence="7">180907_Pwestermani</strain>
    </source>
</reference>
<keyword evidence="1" id="KW-0479">Metal-binding</keyword>
<gene>
    <name evidence="7" type="ORF">P879_00798</name>
</gene>
<dbReference type="Pfam" id="PF01428">
    <property type="entry name" value="zf-AN1"/>
    <property type="match status" value="2"/>
</dbReference>
<evidence type="ECO:0000313" key="7">
    <source>
        <dbReference type="EMBL" id="KAF8570506.1"/>
    </source>
</evidence>
<dbReference type="Gene3D" id="4.10.1110.10">
    <property type="entry name" value="AN1-like Zinc finger"/>
    <property type="match status" value="2"/>
</dbReference>
<dbReference type="PANTHER" id="PTHR14677">
    <property type="entry name" value="ARSENITE INDUCUBLE RNA ASSOCIATED PROTEIN AIP-1-RELATED"/>
    <property type="match status" value="1"/>
</dbReference>
<protein>
    <recommendedName>
        <fullName evidence="6">AN1-type domain-containing protein</fullName>
    </recommendedName>
</protein>
<evidence type="ECO:0000259" key="6">
    <source>
        <dbReference type="PROSITE" id="PS51039"/>
    </source>
</evidence>
<dbReference type="AlphaFoldDB" id="A0A8T0DT52"/>
<dbReference type="SUPFAM" id="SSF118310">
    <property type="entry name" value="AN1-like Zinc finger"/>
    <property type="match status" value="2"/>
</dbReference>
<dbReference type="PANTHER" id="PTHR14677:SF20">
    <property type="entry name" value="ZINC FINGER AN1-TYPE CONTAINING 2A-RELATED"/>
    <property type="match status" value="1"/>
</dbReference>
<sequence>MAEFDIGAHCAYSDCKQIDFLPIQCDACKQIFCKLHSSMISHQCTEDCRTVASPPLKSTASHLSKCQLSSCDRLEIIPLTCEACGGQFCIAHKQKEIHHCPNLWTATDEATAIKKAGLEASSHLNRSALETVSRPLNQTGRSTAGTSVASTLGSAKQMSARARTTAARLNLMKAKMEAQPAGRSAASLAPEERFILRLASKTSELPSSVSGPAEIPVFFGKNWPLGRLLDFAQEKFGIKTAQSQPLGLFHVTDDSAAVPLDLSWNLADYERQGTLVEGCLIQIANR</sequence>
<dbReference type="GO" id="GO:0005737">
    <property type="term" value="C:cytoplasm"/>
    <property type="evidence" value="ECO:0007669"/>
    <property type="project" value="TreeGrafter"/>
</dbReference>
<dbReference type="InterPro" id="IPR035896">
    <property type="entry name" value="AN1-like_Znf"/>
</dbReference>
<dbReference type="Proteomes" id="UP000699462">
    <property type="component" value="Unassembled WGS sequence"/>
</dbReference>
<feature type="domain" description="AN1-type" evidence="6">
    <location>
        <begin position="4"/>
        <end position="52"/>
    </location>
</feature>
<evidence type="ECO:0000256" key="5">
    <source>
        <dbReference type="SAM" id="MobiDB-lite"/>
    </source>
</evidence>
<comment type="caution">
    <text evidence="7">The sequence shown here is derived from an EMBL/GenBank/DDBJ whole genome shotgun (WGS) entry which is preliminary data.</text>
</comment>
<accession>A0A8T0DT52</accession>
<evidence type="ECO:0000313" key="8">
    <source>
        <dbReference type="Proteomes" id="UP000699462"/>
    </source>
</evidence>